<dbReference type="RefSeq" id="WP_081377189.1">
    <property type="nucleotide sequence ID" value="NZ_CP017242.1"/>
</dbReference>
<name>A0A1L5PAS2_RHIET</name>
<dbReference type="InterPro" id="IPR002347">
    <property type="entry name" value="SDR_fam"/>
</dbReference>
<evidence type="ECO:0000313" key="4">
    <source>
        <dbReference type="Proteomes" id="UP000185109"/>
    </source>
</evidence>
<dbReference type="PANTHER" id="PTHR24320">
    <property type="entry name" value="RETINOL DEHYDROGENASE"/>
    <property type="match status" value="1"/>
</dbReference>
<geneLocation type="plasmid" evidence="4">
    <name>prsp8c3a</name>
</geneLocation>
<dbReference type="EMBL" id="CP017242">
    <property type="protein sequence ID" value="APO77245.1"/>
    <property type="molecule type" value="Genomic_DNA"/>
</dbReference>
<proteinExistence type="inferred from homology"/>
<evidence type="ECO:0000256" key="2">
    <source>
        <dbReference type="ARBA" id="ARBA00023002"/>
    </source>
</evidence>
<dbReference type="SUPFAM" id="SSF51735">
    <property type="entry name" value="NAD(P)-binding Rossmann-fold domains"/>
    <property type="match status" value="1"/>
</dbReference>
<keyword evidence="2" id="KW-0560">Oxidoreductase</keyword>
<protein>
    <submittedName>
        <fullName evidence="3">Short-chain dehydrogenase protein</fullName>
    </submittedName>
</protein>
<dbReference type="Gene3D" id="3.40.50.720">
    <property type="entry name" value="NAD(P)-binding Rossmann-like Domain"/>
    <property type="match status" value="1"/>
</dbReference>
<dbReference type="Proteomes" id="UP000185109">
    <property type="component" value="Plasmid pRsp8C3a"/>
</dbReference>
<comment type="similarity">
    <text evidence="1">Belongs to the short-chain dehydrogenases/reductases (SDR) family.</text>
</comment>
<reference evidence="3 4" key="1">
    <citation type="submission" date="2016-09" db="EMBL/GenBank/DDBJ databases">
        <title>The complete genome sequences of Rhizobium gallicum, symbiovars gallicum and phaseoli, symbionts associated to common bean (Phaseolus vulgaris).</title>
        <authorList>
            <person name="Bustos P."/>
            <person name="Santamaria R.I."/>
            <person name="Perez-Carrascal O.M."/>
            <person name="Juarez S."/>
            <person name="Lozano L."/>
            <person name="Martinez-Flores I."/>
            <person name="Martinez-Romero E."/>
            <person name="Cevallos M."/>
            <person name="Romero D."/>
            <person name="Davila G."/>
            <person name="Gonzalez V."/>
        </authorList>
    </citation>
    <scope>NUCLEOTIDE SEQUENCE [LARGE SCALE GENOMIC DNA]</scope>
    <source>
        <strain evidence="3 4">8C-3</strain>
        <plasmid evidence="4">Plasmid prsp8c3a</plasmid>
    </source>
</reference>
<organism evidence="3 4">
    <name type="scientific">Rhizobium etli 8C-3</name>
    <dbReference type="NCBI Taxonomy" id="538025"/>
    <lineage>
        <taxon>Bacteria</taxon>
        <taxon>Pseudomonadati</taxon>
        <taxon>Pseudomonadota</taxon>
        <taxon>Alphaproteobacteria</taxon>
        <taxon>Hyphomicrobiales</taxon>
        <taxon>Rhizobiaceae</taxon>
        <taxon>Rhizobium/Agrobacterium group</taxon>
        <taxon>Rhizobium</taxon>
    </lineage>
</organism>
<gene>
    <name evidence="3" type="ORF">AM571_PA00366</name>
</gene>
<evidence type="ECO:0000313" key="3">
    <source>
        <dbReference type="EMBL" id="APO77245.1"/>
    </source>
</evidence>
<dbReference type="Pfam" id="PF00106">
    <property type="entry name" value="adh_short"/>
    <property type="match status" value="1"/>
</dbReference>
<keyword evidence="3" id="KW-0614">Plasmid</keyword>
<dbReference type="PANTHER" id="PTHR24320:SF152">
    <property type="entry name" value="SHORT-CHAIN DEHYDROGENASE_REDUCTASE FAMILY PROTEIN"/>
    <property type="match status" value="1"/>
</dbReference>
<evidence type="ECO:0000256" key="1">
    <source>
        <dbReference type="ARBA" id="ARBA00006484"/>
    </source>
</evidence>
<dbReference type="AlphaFoldDB" id="A0A1L5PAS2"/>
<sequence>MSTILITGGHSGIGLKCVRQLAAQGIDLVLAGRNPTHLELAASSIRSGAGVKVAIVEMDVSSLVSVRKGAAQCRQMIESGSISGLQAILCNAGATFRGDATYTEDGFELTFATNYLGHFLLVQLLIDSLEGDGRVVFTASGTHDPDTADGKFIGRAVRPDAFALAKTGLDGGKPLPGGTRYTTSKLCTVLHAYELDRRLKVAGLSISSIAYDPGAIAETGLLRDLPGPARALIGSPPVRWLMRRMGLTLGDLTQSGHALADLATGKDFGSGRYYQWKDGVLGETRSATMSYDEELAQALWRDSKTLAGVSPDEEPDCLK</sequence>
<accession>A0A1L5PAS2</accession>
<dbReference type="GO" id="GO:0016491">
    <property type="term" value="F:oxidoreductase activity"/>
    <property type="evidence" value="ECO:0007669"/>
    <property type="project" value="UniProtKB-KW"/>
</dbReference>
<dbReference type="InterPro" id="IPR036291">
    <property type="entry name" value="NAD(P)-bd_dom_sf"/>
</dbReference>